<evidence type="ECO:0000259" key="7">
    <source>
        <dbReference type="Pfam" id="PF20655"/>
    </source>
</evidence>
<reference evidence="8" key="1">
    <citation type="journal article" date="2022" name="Cell">
        <title>Repeat-based holocentromeres influence genome architecture and karyotype evolution.</title>
        <authorList>
            <person name="Hofstatter P.G."/>
            <person name="Thangavel G."/>
            <person name="Lux T."/>
            <person name="Neumann P."/>
            <person name="Vondrak T."/>
            <person name="Novak P."/>
            <person name="Zhang M."/>
            <person name="Costa L."/>
            <person name="Castellani M."/>
            <person name="Scott A."/>
            <person name="Toegelov H."/>
            <person name="Fuchs J."/>
            <person name="Mata-Sucre Y."/>
            <person name="Dias Y."/>
            <person name="Vanzela A.L.L."/>
            <person name="Huettel B."/>
            <person name="Almeida C.C.S."/>
            <person name="Simkova H."/>
            <person name="Souza G."/>
            <person name="Pedrosa-Harand A."/>
            <person name="Macas J."/>
            <person name="Mayer K.F.X."/>
            <person name="Houben A."/>
            <person name="Marques A."/>
        </authorList>
    </citation>
    <scope>NUCLEOTIDE SEQUENCE</scope>
    <source>
        <strain evidence="8">RhyBre1mFocal</strain>
    </source>
</reference>
<dbReference type="GO" id="GO:0005829">
    <property type="term" value="C:cytosol"/>
    <property type="evidence" value="ECO:0007669"/>
    <property type="project" value="GOC"/>
</dbReference>
<dbReference type="Pfam" id="PF20655">
    <property type="entry name" value="Vps52_C"/>
    <property type="match status" value="1"/>
</dbReference>
<feature type="domain" description="Vps52 coiled-coil" evidence="6">
    <location>
        <begin position="95"/>
        <end position="268"/>
    </location>
</feature>
<evidence type="ECO:0000313" key="9">
    <source>
        <dbReference type="Proteomes" id="UP001151287"/>
    </source>
</evidence>
<keyword evidence="3" id="KW-0813">Transport</keyword>
<keyword evidence="9" id="KW-1185">Reference proteome</keyword>
<evidence type="ECO:0000313" key="8">
    <source>
        <dbReference type="EMBL" id="KAJ1694108.1"/>
    </source>
</evidence>
<organism evidence="8 9">
    <name type="scientific">Rhynchospora breviuscula</name>
    <dbReference type="NCBI Taxonomy" id="2022672"/>
    <lineage>
        <taxon>Eukaryota</taxon>
        <taxon>Viridiplantae</taxon>
        <taxon>Streptophyta</taxon>
        <taxon>Embryophyta</taxon>
        <taxon>Tracheophyta</taxon>
        <taxon>Spermatophyta</taxon>
        <taxon>Magnoliopsida</taxon>
        <taxon>Liliopsida</taxon>
        <taxon>Poales</taxon>
        <taxon>Cyperaceae</taxon>
        <taxon>Cyperoideae</taxon>
        <taxon>Rhynchosporeae</taxon>
        <taxon>Rhynchospora</taxon>
    </lineage>
</organism>
<dbReference type="InterPro" id="IPR048319">
    <property type="entry name" value="Vps52_CC"/>
</dbReference>
<comment type="similarity">
    <text evidence="2">Belongs to the VPS52 family.</text>
</comment>
<evidence type="ECO:0000256" key="2">
    <source>
        <dbReference type="ARBA" id="ARBA00008180"/>
    </source>
</evidence>
<dbReference type="GO" id="GO:0015031">
    <property type="term" value="P:protein transport"/>
    <property type="evidence" value="ECO:0007669"/>
    <property type="project" value="UniProtKB-KW"/>
</dbReference>
<dbReference type="PANTHER" id="PTHR14190:SF11">
    <property type="entry name" value="OS10G0488300 PROTEIN"/>
    <property type="match status" value="1"/>
</dbReference>
<evidence type="ECO:0000256" key="3">
    <source>
        <dbReference type="ARBA" id="ARBA00022448"/>
    </source>
</evidence>
<dbReference type="GO" id="GO:0006896">
    <property type="term" value="P:Golgi to vacuole transport"/>
    <property type="evidence" value="ECO:0007669"/>
    <property type="project" value="TreeGrafter"/>
</dbReference>
<dbReference type="GO" id="GO:0019905">
    <property type="term" value="F:syntaxin binding"/>
    <property type="evidence" value="ECO:0007669"/>
    <property type="project" value="TreeGrafter"/>
</dbReference>
<comment type="subcellular location">
    <subcellularLocation>
        <location evidence="1">Golgi apparatus</location>
        <location evidence="1">trans-Golgi network</location>
    </subcellularLocation>
</comment>
<protein>
    <submittedName>
        <fullName evidence="8">Uncharacterized protein</fullName>
    </submittedName>
</protein>
<dbReference type="PANTHER" id="PTHR14190">
    <property type="entry name" value="SUPPRESSOR OF ACTIN MUTATIONS 2/VACUOLAR PROTEIN SORTING 52"/>
    <property type="match status" value="1"/>
</dbReference>
<sequence>MREAKLNHSIYGRCRGHSAFPLIRMRFEELFGSNSDSDDDAASDDISLDGLDEELNGGENDYEVAYILATGIKQKDYIRGLDYSMRLNEQNYIKDYIGENDNFLLLHAKIEDCDLVFTEIASILSRFEAEIGLLSSEIRNLREGSTAIGLKLRNRKDLEARLAKFIEEIIASPRMVDTIIDGEINEEYLKSLEVLSKKLKFVEVDLMINASMALKDVKPELERLKQKAVAKASQFIIEMFKGLTNSNSNIQIMQENVLSKYKYIITFLKEHDRGTYNNICKGYVDTRNKVLSMQFSVYIKALERLQLQIATSSELCNFDTNSNYFSLKKDEQLKSRSSIFSLGDRLEILKETDHPALVPDISEANSLKYPYEVIFRSLQKLMMDTASSEYLFVEAFFEDGSLFYEVFSDSFSVINEHLDHVLPNCCDAICLMLMICITRNHQVKICSRQIPCLNSYLDKVFMRLWPRFKAVLDMHLHCLRNFDVKTIWENDLHPHYIIRCYAELIASLGKLNCEYGDNQLGINLERLQLELDGLLVRLAIKFRRLKLQNLFLLNNYDMIIGILKEAGIRSGGKELAYFGEKLECNMISFVEELLRDHFGGLINFVKSYVSEDLVSYKTQPALSNVEIVVKDFVTKWKAALEVMHKEVITSCSNLVCGMEILRAAMAQLLNYYNRLSECVKLIPGGSALNKNLVSISSISYEIRKYSRIL</sequence>
<proteinExistence type="inferred from homology"/>
<evidence type="ECO:0000259" key="6">
    <source>
        <dbReference type="Pfam" id="PF04129"/>
    </source>
</evidence>
<dbReference type="EMBL" id="JAMQYH010000003">
    <property type="protein sequence ID" value="KAJ1694108.1"/>
    <property type="molecule type" value="Genomic_DNA"/>
</dbReference>
<dbReference type="GO" id="GO:0000938">
    <property type="term" value="C:GARP complex"/>
    <property type="evidence" value="ECO:0007669"/>
    <property type="project" value="TreeGrafter"/>
</dbReference>
<feature type="domain" description="Vps52 C-terminal" evidence="7">
    <location>
        <begin position="285"/>
        <end position="588"/>
    </location>
</feature>
<accession>A0A9Q0HQE2</accession>
<comment type="caution">
    <text evidence="8">The sequence shown here is derived from an EMBL/GenBank/DDBJ whole genome shotgun (WGS) entry which is preliminary data.</text>
</comment>
<dbReference type="OrthoDB" id="19482at2759"/>
<dbReference type="GO" id="GO:0042147">
    <property type="term" value="P:retrograde transport, endosome to Golgi"/>
    <property type="evidence" value="ECO:0007669"/>
    <property type="project" value="TreeGrafter"/>
</dbReference>
<dbReference type="Pfam" id="PF04129">
    <property type="entry name" value="Vps52_CC"/>
    <property type="match status" value="1"/>
</dbReference>
<evidence type="ECO:0000256" key="1">
    <source>
        <dbReference type="ARBA" id="ARBA00004601"/>
    </source>
</evidence>
<keyword evidence="5" id="KW-0333">Golgi apparatus</keyword>
<dbReference type="InterPro" id="IPR048361">
    <property type="entry name" value="Vps52_C"/>
</dbReference>
<gene>
    <name evidence="8" type="ORF">LUZ63_010806</name>
</gene>
<name>A0A9Q0HQE2_9POAL</name>
<dbReference type="Proteomes" id="UP001151287">
    <property type="component" value="Unassembled WGS sequence"/>
</dbReference>
<dbReference type="AlphaFoldDB" id="A0A9Q0HQE2"/>
<dbReference type="InterPro" id="IPR007258">
    <property type="entry name" value="Vps52"/>
</dbReference>
<keyword evidence="4" id="KW-0653">Protein transport</keyword>
<dbReference type="GO" id="GO:0032456">
    <property type="term" value="P:endocytic recycling"/>
    <property type="evidence" value="ECO:0007669"/>
    <property type="project" value="TreeGrafter"/>
</dbReference>
<evidence type="ECO:0000256" key="5">
    <source>
        <dbReference type="ARBA" id="ARBA00023034"/>
    </source>
</evidence>
<evidence type="ECO:0000256" key="4">
    <source>
        <dbReference type="ARBA" id="ARBA00022927"/>
    </source>
</evidence>